<dbReference type="AlphaFoldDB" id="A0A0R0EGG1"/>
<reference evidence="1" key="3">
    <citation type="submission" date="2018-07" db="EMBL/GenBank/DDBJ databases">
        <title>WGS assembly of Glycine max.</title>
        <authorList>
            <person name="Schmutz J."/>
            <person name="Cannon S."/>
            <person name="Schlueter J."/>
            <person name="Ma J."/>
            <person name="Mitros T."/>
            <person name="Nelson W."/>
            <person name="Hyten D."/>
            <person name="Song Q."/>
            <person name="Thelen J."/>
            <person name="Cheng J."/>
            <person name="Xu D."/>
            <person name="Hellsten U."/>
            <person name="May G."/>
            <person name="Yu Y."/>
            <person name="Sakurai T."/>
            <person name="Umezawa T."/>
            <person name="Bhattacharyya M."/>
            <person name="Sandhu D."/>
            <person name="Valliyodan B."/>
            <person name="Lindquist E."/>
            <person name="Peto M."/>
            <person name="Grant D."/>
            <person name="Shu S."/>
            <person name="Goodstein D."/>
            <person name="Barry K."/>
            <person name="Futrell-Griggs M."/>
            <person name="Abernathy B."/>
            <person name="Du J."/>
            <person name="Tian Z."/>
            <person name="Zhu L."/>
            <person name="Gill N."/>
            <person name="Joshi T."/>
            <person name="Libault M."/>
            <person name="Sethuraman A."/>
            <person name="Zhang X."/>
            <person name="Shinozaki K."/>
            <person name="Nguyen H."/>
            <person name="Wing R."/>
            <person name="Cregan P."/>
            <person name="Specht J."/>
            <person name="Grimwood J."/>
            <person name="Rokhsar D."/>
            <person name="Stacey G."/>
            <person name="Shoemaker R."/>
            <person name="Jackson S."/>
        </authorList>
    </citation>
    <scope>NUCLEOTIDE SEQUENCE</scope>
    <source>
        <tissue evidence="1">Callus</tissue>
    </source>
</reference>
<proteinExistence type="predicted"/>
<dbReference type="InParanoid" id="A0A0R0EGG1"/>
<dbReference type="EMBL" id="CM000853">
    <property type="protein sequence ID" value="KRG89240.1"/>
    <property type="molecule type" value="Genomic_DNA"/>
</dbReference>
<dbReference type="Gramene" id="KRG89240">
    <property type="protein sequence ID" value="KRG89240"/>
    <property type="gene ID" value="GLYMA_20G010500"/>
</dbReference>
<keyword evidence="3" id="KW-1185">Reference proteome</keyword>
<evidence type="ECO:0000313" key="2">
    <source>
        <dbReference type="EnsemblPlants" id="KRG89240"/>
    </source>
</evidence>
<evidence type="ECO:0000313" key="3">
    <source>
        <dbReference type="Proteomes" id="UP000008827"/>
    </source>
</evidence>
<protein>
    <submittedName>
        <fullName evidence="1 2">Uncharacterized protein</fullName>
    </submittedName>
</protein>
<reference evidence="2" key="2">
    <citation type="submission" date="2018-02" db="UniProtKB">
        <authorList>
            <consortium name="EnsemblPlants"/>
        </authorList>
    </citation>
    <scope>IDENTIFICATION</scope>
    <source>
        <strain evidence="2">Williams 82</strain>
    </source>
</reference>
<reference evidence="1 2" key="1">
    <citation type="journal article" date="2010" name="Nature">
        <title>Genome sequence of the palaeopolyploid soybean.</title>
        <authorList>
            <person name="Schmutz J."/>
            <person name="Cannon S.B."/>
            <person name="Schlueter J."/>
            <person name="Ma J."/>
            <person name="Mitros T."/>
            <person name="Nelson W."/>
            <person name="Hyten D.L."/>
            <person name="Song Q."/>
            <person name="Thelen J.J."/>
            <person name="Cheng J."/>
            <person name="Xu D."/>
            <person name="Hellsten U."/>
            <person name="May G.D."/>
            <person name="Yu Y."/>
            <person name="Sakurai T."/>
            <person name="Umezawa T."/>
            <person name="Bhattacharyya M.K."/>
            <person name="Sandhu D."/>
            <person name="Valliyodan B."/>
            <person name="Lindquist E."/>
            <person name="Peto M."/>
            <person name="Grant D."/>
            <person name="Shu S."/>
            <person name="Goodstein D."/>
            <person name="Barry K."/>
            <person name="Futrell-Griggs M."/>
            <person name="Abernathy B."/>
            <person name="Du J."/>
            <person name="Tian Z."/>
            <person name="Zhu L."/>
            <person name="Gill N."/>
            <person name="Joshi T."/>
            <person name="Libault M."/>
            <person name="Sethuraman A."/>
            <person name="Zhang X.-C."/>
            <person name="Shinozaki K."/>
            <person name="Nguyen H.T."/>
            <person name="Wing R.A."/>
            <person name="Cregan P."/>
            <person name="Specht J."/>
            <person name="Grimwood J."/>
            <person name="Rokhsar D."/>
            <person name="Stacey G."/>
            <person name="Shoemaker R.C."/>
            <person name="Jackson S.A."/>
        </authorList>
    </citation>
    <scope>NUCLEOTIDE SEQUENCE</scope>
    <source>
        <strain evidence="2">cv. Williams 82</strain>
        <tissue evidence="1">Callus</tissue>
    </source>
</reference>
<dbReference type="Proteomes" id="UP000008827">
    <property type="component" value="Chromosome 20"/>
</dbReference>
<dbReference type="EnsemblPlants" id="KRG89240">
    <property type="protein sequence ID" value="KRG89240"/>
    <property type="gene ID" value="GLYMA_20G010500"/>
</dbReference>
<organism evidence="1">
    <name type="scientific">Glycine max</name>
    <name type="common">Soybean</name>
    <name type="synonym">Glycine hispida</name>
    <dbReference type="NCBI Taxonomy" id="3847"/>
    <lineage>
        <taxon>Eukaryota</taxon>
        <taxon>Viridiplantae</taxon>
        <taxon>Streptophyta</taxon>
        <taxon>Embryophyta</taxon>
        <taxon>Tracheophyta</taxon>
        <taxon>Spermatophyta</taxon>
        <taxon>Magnoliopsida</taxon>
        <taxon>eudicotyledons</taxon>
        <taxon>Gunneridae</taxon>
        <taxon>Pentapetalae</taxon>
        <taxon>rosids</taxon>
        <taxon>fabids</taxon>
        <taxon>Fabales</taxon>
        <taxon>Fabaceae</taxon>
        <taxon>Papilionoideae</taxon>
        <taxon>50 kb inversion clade</taxon>
        <taxon>NPAAA clade</taxon>
        <taxon>indigoferoid/millettioid clade</taxon>
        <taxon>Phaseoleae</taxon>
        <taxon>Glycine</taxon>
        <taxon>Glycine subgen. Soja</taxon>
    </lineage>
</organism>
<accession>A0A0R0EGG1</accession>
<evidence type="ECO:0000313" key="1">
    <source>
        <dbReference type="EMBL" id="KRG89240.1"/>
    </source>
</evidence>
<sequence length="161" mass="18956">MSKFFVKRRCWFTGPQESEVPRTSLKTQHLIELLCCLSSILCNFIRHPFVTKEFNKLVKFFKYIRFPAILPVPQQQDDVGLTGSAYYAMQTLHRRIVYVEEITLLSKGMTFSHWKKQPKVFREKNVLTHSLCQVYSPITEMNASKISRYVKILNMKLVKAF</sequence>
<dbReference type="SMR" id="A0A0R0EGG1"/>
<gene>
    <name evidence="1" type="ORF">GLYMA_20G010500</name>
</gene>
<name>A0A0R0EGG1_SOYBN</name>